<feature type="compositionally biased region" description="Basic residues" evidence="1">
    <location>
        <begin position="175"/>
        <end position="186"/>
    </location>
</feature>
<dbReference type="Proteomes" id="UP001465976">
    <property type="component" value="Unassembled WGS sequence"/>
</dbReference>
<sequence>MDPPATQTNLDNNLLSQFLSFIPNLQALSQQSGSQNNPGLSSFLAAVQPGTNTQGLAALLNSTPSVPSAASSQPLPPLQPAVQAQPLGFAPASVSNNTVIPPAPAAAPITPYTSVQMLNAVASSSSSSSSSSSPSPNPGHSRVTTSTGFPSLSLVQRANAQRPQHARDSLPQSGLKKKKPRGKAKRPPSLISQNPAPTIDSCLAYADGDLLVVNLQVNVYPPQPPTSTTNELGLPRHLSLYQRNRESFHQALTYLNLTFRFPNLPTNTLVIDLIGNIIHQLRSSGYDLPSLPSRSSFALHEQLALQLLGYTNLGRPNTITKTPRLVTTSITSTTTIHDILANKREYSNPKLSVTLDNYFELNMIVWSSLYPLELNTSLMEVKLGTDEEPRVHRCISKRIYGLFQSDIDARISEGVGSLDEDEIEASCDEGDDETEASVDEERVVAQALTIASASTTAIAPITPRASPVPALITPRASPVPAPISPPAPATIEAAGPVTRGASARVSEFPVSHQAPQPLWDTERHEQQIPGLDTIFTFERTSRIFEVVSEAYTTAHGGAPPPSLRITGTDYNKLSESLRDVIVLCIRAGDFTMLLSGDRHFILQDRHGRQVSSGSGIEREAIHTLCKRYLIDRADQFFTPLMGEYQTIAISPGLSSRWMSDDQQLEWGVLGAVVALALIYGMGTEPLNPLLLIYFINDCELGCLTSRLVSEWFPSLHDTIVRWKSLGPNDNVSEFSGHFATYHDLQVSALTGRSSEMHIALASEMLYSAIVGKRGPGHPVFTCFLKGFVMPCDLGYSFTQLARVFHGGSEAFVSSVYQNFITSYHSLRLHTVAASFEDFFRLFLEGVGYPDVDLMEAEEGRFSPLVNFDNIHSDNFRMRMLCWAATGAPFVLPEGPPIKIILVEDNDSEYGATLSRSQLERALNAGVCKFRTCIREMRVPASFILQILRTEYPGDSELDARIVLHHWLLVSLLDNISQATLA</sequence>
<feature type="region of interest" description="Disordered" evidence="1">
    <location>
        <begin position="124"/>
        <end position="195"/>
    </location>
</feature>
<accession>A0ABR3F5E5</accession>
<name>A0ABR3F5E5_9AGAR</name>
<evidence type="ECO:0000256" key="1">
    <source>
        <dbReference type="SAM" id="MobiDB-lite"/>
    </source>
</evidence>
<reference evidence="2 3" key="1">
    <citation type="submission" date="2024-02" db="EMBL/GenBank/DDBJ databases">
        <title>A draft genome for the cacao thread blight pathogen Marasmius crinis-equi.</title>
        <authorList>
            <person name="Cohen S.P."/>
            <person name="Baruah I.K."/>
            <person name="Amoako-Attah I."/>
            <person name="Bukari Y."/>
            <person name="Meinhardt L.W."/>
            <person name="Bailey B.A."/>
        </authorList>
    </citation>
    <scope>NUCLEOTIDE SEQUENCE [LARGE SCALE GENOMIC DNA]</scope>
    <source>
        <strain evidence="2 3">GH-76</strain>
    </source>
</reference>
<keyword evidence="3" id="KW-1185">Reference proteome</keyword>
<evidence type="ECO:0000313" key="2">
    <source>
        <dbReference type="EMBL" id="KAL0570439.1"/>
    </source>
</evidence>
<evidence type="ECO:0008006" key="4">
    <source>
        <dbReference type="Google" id="ProtNLM"/>
    </source>
</evidence>
<comment type="caution">
    <text evidence="2">The sequence shown here is derived from an EMBL/GenBank/DDBJ whole genome shotgun (WGS) entry which is preliminary data.</text>
</comment>
<evidence type="ECO:0000313" key="3">
    <source>
        <dbReference type="Proteomes" id="UP001465976"/>
    </source>
</evidence>
<feature type="compositionally biased region" description="Polar residues" evidence="1">
    <location>
        <begin position="142"/>
        <end position="162"/>
    </location>
</feature>
<proteinExistence type="predicted"/>
<feature type="compositionally biased region" description="Low complexity" evidence="1">
    <location>
        <begin position="124"/>
        <end position="134"/>
    </location>
</feature>
<protein>
    <recommendedName>
        <fullName evidence="4">HECT domain-containing protein</fullName>
    </recommendedName>
</protein>
<gene>
    <name evidence="2" type="ORF">V5O48_011516</name>
</gene>
<organism evidence="2 3">
    <name type="scientific">Marasmius crinis-equi</name>
    <dbReference type="NCBI Taxonomy" id="585013"/>
    <lineage>
        <taxon>Eukaryota</taxon>
        <taxon>Fungi</taxon>
        <taxon>Dikarya</taxon>
        <taxon>Basidiomycota</taxon>
        <taxon>Agaricomycotina</taxon>
        <taxon>Agaricomycetes</taxon>
        <taxon>Agaricomycetidae</taxon>
        <taxon>Agaricales</taxon>
        <taxon>Marasmiineae</taxon>
        <taxon>Marasmiaceae</taxon>
        <taxon>Marasmius</taxon>
    </lineage>
</organism>
<dbReference type="EMBL" id="JBAHYK010000935">
    <property type="protein sequence ID" value="KAL0570439.1"/>
    <property type="molecule type" value="Genomic_DNA"/>
</dbReference>